<keyword evidence="9" id="KW-1185">Reference proteome</keyword>
<evidence type="ECO:0000256" key="1">
    <source>
        <dbReference type="ARBA" id="ARBA00001932"/>
    </source>
</evidence>
<comment type="similarity">
    <text evidence="6">Belongs to the DNA photolyase family.</text>
</comment>
<dbReference type="InterPro" id="IPR002081">
    <property type="entry name" value="Cryptochrome/DNA_photolyase_1"/>
</dbReference>
<dbReference type="PROSITE" id="PS00394">
    <property type="entry name" value="DNA_PHOTOLYASES_1_1"/>
    <property type="match status" value="1"/>
</dbReference>
<keyword evidence="3 6" id="KW-0285">Flavoprotein</keyword>
<reference evidence="8 9" key="1">
    <citation type="submission" date="2024-12" db="EMBL/GenBank/DDBJ databases">
        <authorList>
            <person name="Hu S."/>
        </authorList>
    </citation>
    <scope>NUCLEOTIDE SEQUENCE [LARGE SCALE GENOMIC DNA]</scope>
    <source>
        <strain evidence="8 9">P-25</strain>
    </source>
</reference>
<dbReference type="InterPro" id="IPR006050">
    <property type="entry name" value="DNA_photolyase_N"/>
</dbReference>
<dbReference type="PROSITE" id="PS51645">
    <property type="entry name" value="PHR_CRY_ALPHA_BETA"/>
    <property type="match status" value="1"/>
</dbReference>
<evidence type="ECO:0000256" key="6">
    <source>
        <dbReference type="RuleBase" id="RU004182"/>
    </source>
</evidence>
<comment type="cofactor">
    <cofactor evidence="1">
        <name>(6R)-5,10-methylene-5,6,7,8-tetrahydrofolate</name>
        <dbReference type="ChEBI" id="CHEBI:15636"/>
    </cofactor>
</comment>
<accession>A0ABW9JKP2</accession>
<dbReference type="PRINTS" id="PR00147">
    <property type="entry name" value="DNAPHOTLYASE"/>
</dbReference>
<evidence type="ECO:0000259" key="7">
    <source>
        <dbReference type="PROSITE" id="PS51645"/>
    </source>
</evidence>
<dbReference type="Pfam" id="PF00875">
    <property type="entry name" value="DNA_photolyase"/>
    <property type="match status" value="1"/>
</dbReference>
<gene>
    <name evidence="8" type="ORF">E5L68_015415</name>
</gene>
<dbReference type="Pfam" id="PF03441">
    <property type="entry name" value="FAD_binding_7"/>
    <property type="match status" value="1"/>
</dbReference>
<keyword evidence="8" id="KW-0456">Lyase</keyword>
<dbReference type="PROSITE" id="PS00691">
    <property type="entry name" value="DNA_PHOTOLYASES_1_2"/>
    <property type="match status" value="1"/>
</dbReference>
<keyword evidence="4 6" id="KW-0274">FAD</keyword>
<evidence type="ECO:0000256" key="4">
    <source>
        <dbReference type="ARBA" id="ARBA00022827"/>
    </source>
</evidence>
<dbReference type="GO" id="GO:0003904">
    <property type="term" value="F:deoxyribodipyrimidine photo-lyase activity"/>
    <property type="evidence" value="ECO:0007669"/>
    <property type="project" value="UniProtKB-EC"/>
</dbReference>
<dbReference type="InterPro" id="IPR018394">
    <property type="entry name" value="DNA_photolyase_1_CS_C"/>
</dbReference>
<dbReference type="InterPro" id="IPR014729">
    <property type="entry name" value="Rossmann-like_a/b/a_fold"/>
</dbReference>
<feature type="domain" description="Photolyase/cryptochrome alpha/beta" evidence="7">
    <location>
        <begin position="9"/>
        <end position="139"/>
    </location>
</feature>
<keyword evidence="5 6" id="KW-0157">Chromophore</keyword>
<dbReference type="Gene3D" id="3.40.50.620">
    <property type="entry name" value="HUPs"/>
    <property type="match status" value="1"/>
</dbReference>
<evidence type="ECO:0000256" key="3">
    <source>
        <dbReference type="ARBA" id="ARBA00022630"/>
    </source>
</evidence>
<evidence type="ECO:0000256" key="2">
    <source>
        <dbReference type="ARBA" id="ARBA00001974"/>
    </source>
</evidence>
<dbReference type="InterPro" id="IPR036155">
    <property type="entry name" value="Crypto/Photolyase_N_sf"/>
</dbReference>
<protein>
    <submittedName>
        <fullName evidence="8">Cryptochrome/photolyase family protein</fullName>
        <ecNumber evidence="8">4.1.99.3</ecNumber>
    </submittedName>
</protein>
<dbReference type="RefSeq" id="WP_138728549.1">
    <property type="nucleotide sequence ID" value="NZ_SRMP02000034.1"/>
</dbReference>
<dbReference type="Gene3D" id="1.25.40.80">
    <property type="match status" value="1"/>
</dbReference>
<dbReference type="EMBL" id="SRMP02000034">
    <property type="protein sequence ID" value="MFN0292786.1"/>
    <property type="molecule type" value="Genomic_DNA"/>
</dbReference>
<dbReference type="EC" id="4.1.99.3" evidence="8"/>
<comment type="cofactor">
    <cofactor evidence="2">
        <name>FAD</name>
        <dbReference type="ChEBI" id="CHEBI:57692"/>
    </cofactor>
</comment>
<dbReference type="InterPro" id="IPR036134">
    <property type="entry name" value="Crypto/Photolyase_FAD-like_sf"/>
</dbReference>
<dbReference type="SUPFAM" id="SSF48173">
    <property type="entry name" value="Cryptochrome/photolyase FAD-binding domain"/>
    <property type="match status" value="1"/>
</dbReference>
<dbReference type="InterPro" id="IPR005101">
    <property type="entry name" value="Cryptochr/Photolyase_FAD-bd"/>
</dbReference>
<name>A0ABW9JKP2_9SPHI</name>
<comment type="caution">
    <text evidence="8">The sequence shown here is derived from an EMBL/GenBank/DDBJ whole genome shotgun (WGS) entry which is preliminary data.</text>
</comment>
<dbReference type="Proteomes" id="UP001517367">
    <property type="component" value="Unassembled WGS sequence"/>
</dbReference>
<dbReference type="SUPFAM" id="SSF52425">
    <property type="entry name" value="Cryptochrome/photolyase, N-terminal domain"/>
    <property type="match status" value="1"/>
</dbReference>
<evidence type="ECO:0000256" key="5">
    <source>
        <dbReference type="ARBA" id="ARBA00022991"/>
    </source>
</evidence>
<proteinExistence type="inferred from homology"/>
<organism evidence="8 9">
    <name type="scientific">Pedobacter helvus</name>
    <dbReference type="NCBI Taxonomy" id="2563444"/>
    <lineage>
        <taxon>Bacteria</taxon>
        <taxon>Pseudomonadati</taxon>
        <taxon>Bacteroidota</taxon>
        <taxon>Sphingobacteriia</taxon>
        <taxon>Sphingobacteriales</taxon>
        <taxon>Sphingobacteriaceae</taxon>
        <taxon>Pedobacter</taxon>
    </lineage>
</organism>
<dbReference type="PANTHER" id="PTHR11455">
    <property type="entry name" value="CRYPTOCHROME"/>
    <property type="match status" value="1"/>
</dbReference>
<evidence type="ECO:0000313" key="9">
    <source>
        <dbReference type="Proteomes" id="UP001517367"/>
    </source>
</evidence>
<dbReference type="PANTHER" id="PTHR11455:SF9">
    <property type="entry name" value="CRYPTOCHROME CIRCADIAN CLOCK 5 ISOFORM X1"/>
    <property type="match status" value="1"/>
</dbReference>
<dbReference type="Gene3D" id="1.10.579.10">
    <property type="entry name" value="DNA Cyclobutane Dipyrimidine Photolyase, subunit A, domain 3"/>
    <property type="match status" value="1"/>
</dbReference>
<evidence type="ECO:0000313" key="8">
    <source>
        <dbReference type="EMBL" id="MFN0292786.1"/>
    </source>
</evidence>
<sequence length="443" mass="51840">MSEKNNKPTINICWLRRDLRLDDNAALYHALKAKNPVLLVFIFDKNILDKLENKADARVDFIHQQLTKIDEELTNKGSSLLVKHDTAENAWKEIVKNFAVEEVFTNHDYEPYAKQRDEEIEALLKQNNIALHTFKDQVIFEKDEVKKADGTPYTVFTPYYKQWQAKLNAFYLKSYPTKKYLKNLYQVASFPFPSLKGIGFEKSDAKFPSINFAEKLKGYEKDRDFPAKNATTHLGLHLRFGTISIRKVASEALAQKADKWVSELAWREFYMMILWHFPHTINGAFKPAYNQIKWLNNEKEFELWCKGETGYPLVDAGMRELNETGFMHNRVRMVVASFLCKHLLIDWRWGEAYFAEKLLDYEQASNVGGWQWACGSGNDAAPYFRVFNPELQLKKFDPKMEYVFKWAPEYKKAIAPMPIVNHEFARKRVLEAYKKALNEKIPN</sequence>